<accession>A0A8S1QF00</accession>
<organism evidence="1 2">
    <name type="scientific">Paramecium primaurelia</name>
    <dbReference type="NCBI Taxonomy" id="5886"/>
    <lineage>
        <taxon>Eukaryota</taxon>
        <taxon>Sar</taxon>
        <taxon>Alveolata</taxon>
        <taxon>Ciliophora</taxon>
        <taxon>Intramacronucleata</taxon>
        <taxon>Oligohymenophorea</taxon>
        <taxon>Peniculida</taxon>
        <taxon>Parameciidae</taxon>
        <taxon>Paramecium</taxon>
    </lineage>
</organism>
<evidence type="ECO:0000313" key="2">
    <source>
        <dbReference type="Proteomes" id="UP000688137"/>
    </source>
</evidence>
<dbReference type="AlphaFoldDB" id="A0A8S1QF00"/>
<reference evidence="1" key="1">
    <citation type="submission" date="2021-01" db="EMBL/GenBank/DDBJ databases">
        <authorList>
            <consortium name="Genoscope - CEA"/>
            <person name="William W."/>
        </authorList>
    </citation>
    <scope>NUCLEOTIDE SEQUENCE</scope>
</reference>
<dbReference type="Proteomes" id="UP000688137">
    <property type="component" value="Unassembled WGS sequence"/>
</dbReference>
<dbReference type="OMA" id="QVYHLEV"/>
<dbReference type="EMBL" id="CAJJDM010000162">
    <property type="protein sequence ID" value="CAD8113826.1"/>
    <property type="molecule type" value="Genomic_DNA"/>
</dbReference>
<protein>
    <submittedName>
        <fullName evidence="1">Uncharacterized protein</fullName>
    </submittedName>
</protein>
<keyword evidence="2" id="KW-1185">Reference proteome</keyword>
<comment type="caution">
    <text evidence="1">The sequence shown here is derived from an EMBL/GenBank/DDBJ whole genome shotgun (WGS) entry which is preliminary data.</text>
</comment>
<sequence>MQSSLGPPTIMRTQINRICLFRGCPQPFNINEENIRNHNSHPLYVYIVQDLVQKLHERNLKNKEELGHIQNKLFEKIDKNEKAIMALRSGDKSILIDHLSNLTEQSESLGNPLIERNNLESYDNLFFSTRRQGKFERLDENYNRNFRAMFNELVNAQIFQNCQINCQNHGTNRIDRFDLAPNINREKRLLCQYDQRLRALNFEMCQNLLDKYNQQEQCFEKLHQIKGLIFSLRFNLDRITNKILTEVQGLINSNFRYFEQNQMDFYNQFRFGEIIPQQTYENLAEFLSVNGQNLPLNSNQISNINQFEQILDQIKTSVVNIHTNFGNFLDQLRPSIIKITIETIIGQNAQIQNLEVQPGATLAELFNYLRDDQNWNYSITQAEIVIDHLRINLQQISPEQVILQNDNDIQIQFRR</sequence>
<name>A0A8S1QF00_PARPR</name>
<gene>
    <name evidence="1" type="ORF">PPRIM_AZ9-3.1.T1570009</name>
</gene>
<proteinExistence type="predicted"/>
<evidence type="ECO:0000313" key="1">
    <source>
        <dbReference type="EMBL" id="CAD8113826.1"/>
    </source>
</evidence>